<evidence type="ECO:0000256" key="1">
    <source>
        <dbReference type="SAM" id="MobiDB-lite"/>
    </source>
</evidence>
<accession>A0A366IFJ0</accession>
<feature type="region of interest" description="Disordered" evidence="1">
    <location>
        <begin position="102"/>
        <end position="155"/>
    </location>
</feature>
<keyword evidence="2" id="KW-1133">Transmembrane helix</keyword>
<feature type="compositionally biased region" description="Basic and acidic residues" evidence="1">
    <location>
        <begin position="102"/>
        <end position="112"/>
    </location>
</feature>
<feature type="transmembrane region" description="Helical" evidence="2">
    <location>
        <begin position="15"/>
        <end position="35"/>
    </location>
</feature>
<dbReference type="SUPFAM" id="SSF103473">
    <property type="entry name" value="MFS general substrate transporter"/>
    <property type="match status" value="1"/>
</dbReference>
<dbReference type="Proteomes" id="UP000253509">
    <property type="component" value="Unassembled WGS sequence"/>
</dbReference>
<keyword evidence="2" id="KW-0472">Membrane</keyword>
<dbReference type="EMBL" id="QNSB01000017">
    <property type="protein sequence ID" value="RBP68590.1"/>
    <property type="molecule type" value="Genomic_DNA"/>
</dbReference>
<evidence type="ECO:0008006" key="5">
    <source>
        <dbReference type="Google" id="ProtNLM"/>
    </source>
</evidence>
<proteinExistence type="predicted"/>
<keyword evidence="2" id="KW-0812">Transmembrane</keyword>
<feature type="compositionally biased region" description="Low complexity" evidence="1">
    <location>
        <begin position="119"/>
        <end position="130"/>
    </location>
</feature>
<reference evidence="3 4" key="1">
    <citation type="submission" date="2018-06" db="EMBL/GenBank/DDBJ databases">
        <title>Freshwater and sediment microbial communities from various areas in North America, analyzing microbe dynamics in response to fracking.</title>
        <authorList>
            <person name="Lamendella R."/>
        </authorList>
    </citation>
    <scope>NUCLEOTIDE SEQUENCE [LARGE SCALE GENOMIC DNA]</scope>
    <source>
        <strain evidence="3 4">3b_TX</strain>
    </source>
</reference>
<gene>
    <name evidence="3" type="ORF">DFO65_11714</name>
</gene>
<sequence length="155" mass="16513">MKDQIDVTVRRSPKYSVFIGLGAIVGILVAGILTLTVDPAQMPAGYTVAKGAGLLLLFLGIIGAFLGGLVAILLDRLGRRRARKYTVEAQIEMVDDPKELARRRLAEMRGEDPDQPSTAAAPNGHAAPNGREAEPNGDAAEETAQPSPTDDDPRR</sequence>
<protein>
    <recommendedName>
        <fullName evidence="5">Lipopolysaccharide assembly protein A domain-containing protein</fullName>
    </recommendedName>
</protein>
<feature type="transmembrane region" description="Helical" evidence="2">
    <location>
        <begin position="55"/>
        <end position="74"/>
    </location>
</feature>
<dbReference type="InterPro" id="IPR036259">
    <property type="entry name" value="MFS_trans_sf"/>
</dbReference>
<evidence type="ECO:0000313" key="3">
    <source>
        <dbReference type="EMBL" id="RBP68590.1"/>
    </source>
</evidence>
<organism evidence="3 4">
    <name type="scientific">Brevibacterium celere</name>
    <dbReference type="NCBI Taxonomy" id="225845"/>
    <lineage>
        <taxon>Bacteria</taxon>
        <taxon>Bacillati</taxon>
        <taxon>Actinomycetota</taxon>
        <taxon>Actinomycetes</taxon>
        <taxon>Micrococcales</taxon>
        <taxon>Brevibacteriaceae</taxon>
        <taxon>Brevibacterium</taxon>
    </lineage>
</organism>
<dbReference type="AlphaFoldDB" id="A0A366IFJ0"/>
<name>A0A366IFJ0_9MICO</name>
<evidence type="ECO:0000313" key="4">
    <source>
        <dbReference type="Proteomes" id="UP000253509"/>
    </source>
</evidence>
<comment type="caution">
    <text evidence="3">The sequence shown here is derived from an EMBL/GenBank/DDBJ whole genome shotgun (WGS) entry which is preliminary data.</text>
</comment>
<dbReference type="RefSeq" id="WP_245940845.1">
    <property type="nucleotide sequence ID" value="NZ_QNSB01000017.1"/>
</dbReference>
<keyword evidence="4" id="KW-1185">Reference proteome</keyword>
<evidence type="ECO:0000256" key="2">
    <source>
        <dbReference type="SAM" id="Phobius"/>
    </source>
</evidence>